<dbReference type="Proteomes" id="UP001642482">
    <property type="component" value="Unassembled WGS sequence"/>
</dbReference>
<dbReference type="EMBL" id="CAWUHD010000014">
    <property type="protein sequence ID" value="CAK7214612.1"/>
    <property type="molecule type" value="Genomic_DNA"/>
</dbReference>
<organism evidence="2 3">
    <name type="scientific">Sporothrix eucalyptigena</name>
    <dbReference type="NCBI Taxonomy" id="1812306"/>
    <lineage>
        <taxon>Eukaryota</taxon>
        <taxon>Fungi</taxon>
        <taxon>Dikarya</taxon>
        <taxon>Ascomycota</taxon>
        <taxon>Pezizomycotina</taxon>
        <taxon>Sordariomycetes</taxon>
        <taxon>Sordariomycetidae</taxon>
        <taxon>Ophiostomatales</taxon>
        <taxon>Ophiostomataceae</taxon>
        <taxon>Sporothrix</taxon>
    </lineage>
</organism>
<evidence type="ECO:0000313" key="3">
    <source>
        <dbReference type="Proteomes" id="UP001642482"/>
    </source>
</evidence>
<comment type="caution">
    <text evidence="2">The sequence shown here is derived from an EMBL/GenBank/DDBJ whole genome shotgun (WGS) entry which is preliminary data.</text>
</comment>
<feature type="compositionally biased region" description="Low complexity" evidence="1">
    <location>
        <begin position="276"/>
        <end position="298"/>
    </location>
</feature>
<proteinExistence type="predicted"/>
<name>A0ABP0B509_9PEZI</name>
<feature type="compositionally biased region" description="Low complexity" evidence="1">
    <location>
        <begin position="1"/>
        <end position="13"/>
    </location>
</feature>
<keyword evidence="3" id="KW-1185">Reference proteome</keyword>
<feature type="compositionally biased region" description="Low complexity" evidence="1">
    <location>
        <begin position="226"/>
        <end position="235"/>
    </location>
</feature>
<evidence type="ECO:0000313" key="2">
    <source>
        <dbReference type="EMBL" id="CAK7214612.1"/>
    </source>
</evidence>
<reference evidence="2 3" key="1">
    <citation type="submission" date="2024-01" db="EMBL/GenBank/DDBJ databases">
        <authorList>
            <person name="Allen C."/>
            <person name="Tagirdzhanova G."/>
        </authorList>
    </citation>
    <scope>NUCLEOTIDE SEQUENCE [LARGE SCALE GENOMIC DNA]</scope>
</reference>
<sequence length="298" mass="31888">MAPTSRTSSGDSSSSRKRHSGPGSSDNNDTDFKNRMMQRARIAGPIPAPLSDVASLGDLSHMCLSSPMTGLPIHTRRKLADNKDSIIVDTTSNAEDDEVCCLSPSTILDLFGPEPGSETSSDLSAEISPAPMQYRPRRKMETPVGFWPTTNDRYINPRPCDAVRGSATPLISPRVPYTADSERVRRPSRSSSGPFGNVFGGSGPSRGRSTIRSASDGATPARSRSRSQSRSGRPSLYEQFATPGAHSPFFKGTAMSIMTPDPRSDSARMPPPARPSAPRSSSTSRRPSMSSTSRPSCP</sequence>
<gene>
    <name evidence="2" type="ORF">SEUCBS140593_002240</name>
</gene>
<feature type="region of interest" description="Disordered" evidence="1">
    <location>
        <begin position="157"/>
        <end position="298"/>
    </location>
</feature>
<feature type="region of interest" description="Disordered" evidence="1">
    <location>
        <begin position="1"/>
        <end position="39"/>
    </location>
</feature>
<evidence type="ECO:0000256" key="1">
    <source>
        <dbReference type="SAM" id="MobiDB-lite"/>
    </source>
</evidence>
<protein>
    <submittedName>
        <fullName evidence="2">Uncharacterized protein</fullName>
    </submittedName>
</protein>
<accession>A0ABP0B509</accession>